<feature type="transmembrane region" description="Helical" evidence="2">
    <location>
        <begin position="50"/>
        <end position="71"/>
    </location>
</feature>
<evidence type="ECO:0000256" key="1">
    <source>
        <dbReference type="SAM" id="MobiDB-lite"/>
    </source>
</evidence>
<gene>
    <name evidence="3" type="ORF">HCK00_22795</name>
</gene>
<dbReference type="Proteomes" id="UP000695264">
    <property type="component" value="Unassembled WGS sequence"/>
</dbReference>
<feature type="transmembrane region" description="Helical" evidence="2">
    <location>
        <begin position="91"/>
        <end position="112"/>
    </location>
</feature>
<dbReference type="RefSeq" id="WP_168103905.1">
    <property type="nucleotide sequence ID" value="NZ_JAATEN010000023.1"/>
</dbReference>
<reference evidence="3 4" key="1">
    <citation type="submission" date="2020-03" db="EMBL/GenBank/DDBJ databases">
        <title>WGS of actinomycetes isolated from Thailand.</title>
        <authorList>
            <person name="Thawai C."/>
        </authorList>
    </citation>
    <scope>NUCLEOTIDE SEQUENCE [LARGE SCALE GENOMIC DNA]</scope>
    <source>
        <strain evidence="3 4">PLAI 1-29</strain>
    </source>
</reference>
<evidence type="ECO:0000313" key="4">
    <source>
        <dbReference type="Proteomes" id="UP000695264"/>
    </source>
</evidence>
<dbReference type="EMBL" id="JAATEN010000023">
    <property type="protein sequence ID" value="NJQ03281.1"/>
    <property type="molecule type" value="Genomic_DNA"/>
</dbReference>
<protein>
    <submittedName>
        <fullName evidence="3">Uncharacterized protein</fullName>
    </submittedName>
</protein>
<feature type="transmembrane region" description="Helical" evidence="2">
    <location>
        <begin position="20"/>
        <end position="38"/>
    </location>
</feature>
<keyword evidence="2" id="KW-1133">Transmembrane helix</keyword>
<accession>A0ABX1C3C2</accession>
<keyword evidence="4" id="KW-1185">Reference proteome</keyword>
<feature type="compositionally biased region" description="Low complexity" evidence="1">
    <location>
        <begin position="142"/>
        <end position="162"/>
    </location>
</feature>
<evidence type="ECO:0000313" key="3">
    <source>
        <dbReference type="EMBL" id="NJQ03281.1"/>
    </source>
</evidence>
<feature type="region of interest" description="Disordered" evidence="1">
    <location>
        <begin position="122"/>
        <end position="162"/>
    </location>
</feature>
<keyword evidence="2" id="KW-0472">Membrane</keyword>
<proteinExistence type="predicted"/>
<keyword evidence="2" id="KW-0812">Transmembrane</keyword>
<organism evidence="3 4">
    <name type="scientific">Streptomyces zingiberis</name>
    <dbReference type="NCBI Taxonomy" id="2053010"/>
    <lineage>
        <taxon>Bacteria</taxon>
        <taxon>Bacillati</taxon>
        <taxon>Actinomycetota</taxon>
        <taxon>Actinomycetes</taxon>
        <taxon>Kitasatosporales</taxon>
        <taxon>Streptomycetaceae</taxon>
        <taxon>Streptomyces</taxon>
    </lineage>
</organism>
<evidence type="ECO:0000256" key="2">
    <source>
        <dbReference type="SAM" id="Phobius"/>
    </source>
</evidence>
<sequence>MVGELVGAALAFPSVPFTSALLVSTAFWLLVLCGVTAYDTFDGDVDAAALRLGGVPVALSLSLLTLVGWGADLAGTVALRRAALGGLAHGLAAIGLFAAALLLAWGATVLLVRPLRRLFPGGGEGPGGPAREGERGPEGERAPSAAPGRTGAGRAAEAAASP</sequence>
<name>A0ABX1C3C2_9ACTN</name>
<comment type="caution">
    <text evidence="3">The sequence shown here is derived from an EMBL/GenBank/DDBJ whole genome shotgun (WGS) entry which is preliminary data.</text>
</comment>
<feature type="compositionally biased region" description="Basic and acidic residues" evidence="1">
    <location>
        <begin position="131"/>
        <end position="141"/>
    </location>
</feature>